<accession>A0A8J5Z3Q4</accession>
<dbReference type="InterPro" id="IPR038408">
    <property type="entry name" value="GNK2_sf"/>
</dbReference>
<organism evidence="22 23">
    <name type="scientific">Gossypium anomalum</name>
    <dbReference type="NCBI Taxonomy" id="47600"/>
    <lineage>
        <taxon>Eukaryota</taxon>
        <taxon>Viridiplantae</taxon>
        <taxon>Streptophyta</taxon>
        <taxon>Embryophyta</taxon>
        <taxon>Tracheophyta</taxon>
        <taxon>Spermatophyta</taxon>
        <taxon>Magnoliopsida</taxon>
        <taxon>eudicotyledons</taxon>
        <taxon>Gunneridae</taxon>
        <taxon>Pentapetalae</taxon>
        <taxon>rosids</taxon>
        <taxon>malvids</taxon>
        <taxon>Malvales</taxon>
        <taxon>Malvaceae</taxon>
        <taxon>Malvoideae</taxon>
        <taxon>Gossypium</taxon>
    </lineage>
</organism>
<keyword evidence="10 18" id="KW-1133">Transmembrane helix</keyword>
<evidence type="ECO:0000256" key="15">
    <source>
        <dbReference type="ARBA" id="ARBA00047951"/>
    </source>
</evidence>
<keyword evidence="5 19" id="KW-0732">Signal</keyword>
<dbReference type="OrthoDB" id="960761at2759"/>
<dbReference type="InterPro" id="IPR002902">
    <property type="entry name" value="GNK2"/>
</dbReference>
<reference evidence="22 23" key="1">
    <citation type="journal article" date="2021" name="bioRxiv">
        <title>The Gossypium anomalum genome as a resource for cotton improvement and evolutionary analysis of hybrid incompatibility.</title>
        <authorList>
            <person name="Grover C.E."/>
            <person name="Yuan D."/>
            <person name="Arick M.A."/>
            <person name="Miller E.R."/>
            <person name="Hu G."/>
            <person name="Peterson D.G."/>
            <person name="Wendel J.F."/>
            <person name="Udall J.A."/>
        </authorList>
    </citation>
    <scope>NUCLEOTIDE SEQUENCE [LARGE SCALE GENOMIC DNA]</scope>
    <source>
        <strain evidence="22">JFW-Udall</strain>
        <tissue evidence="22">Leaf</tissue>
    </source>
</reference>
<evidence type="ECO:0000256" key="4">
    <source>
        <dbReference type="ARBA" id="ARBA00022692"/>
    </source>
</evidence>
<comment type="subcellular location">
    <subcellularLocation>
        <location evidence="1">Membrane</location>
        <topology evidence="1">Single-pass membrane protein</topology>
    </subcellularLocation>
</comment>
<evidence type="ECO:0000256" key="14">
    <source>
        <dbReference type="ARBA" id="ARBA00047558"/>
    </source>
</evidence>
<evidence type="ECO:0000256" key="3">
    <source>
        <dbReference type="ARBA" id="ARBA00022679"/>
    </source>
</evidence>
<dbReference type="Gene3D" id="3.30.430.20">
    <property type="entry name" value="Gnk2 domain, C-X8-C-X2-C motif"/>
    <property type="match status" value="2"/>
</dbReference>
<evidence type="ECO:0000259" key="21">
    <source>
        <dbReference type="PROSITE" id="PS51473"/>
    </source>
</evidence>
<evidence type="ECO:0000256" key="9">
    <source>
        <dbReference type="ARBA" id="ARBA00022840"/>
    </source>
</evidence>
<keyword evidence="6" id="KW-0677">Repeat</keyword>
<feature type="domain" description="Gnk2-homologous" evidence="21">
    <location>
        <begin position="26"/>
        <end position="131"/>
    </location>
</feature>
<dbReference type="GO" id="GO:0005886">
    <property type="term" value="C:plasma membrane"/>
    <property type="evidence" value="ECO:0007669"/>
    <property type="project" value="TreeGrafter"/>
</dbReference>
<evidence type="ECO:0000256" key="1">
    <source>
        <dbReference type="ARBA" id="ARBA00004167"/>
    </source>
</evidence>
<evidence type="ECO:0008006" key="24">
    <source>
        <dbReference type="Google" id="ProtNLM"/>
    </source>
</evidence>
<comment type="catalytic activity">
    <reaction evidence="15">
        <text>L-threonyl-[protein] + ATP = O-phospho-L-threonyl-[protein] + ADP + H(+)</text>
        <dbReference type="Rhea" id="RHEA:46608"/>
        <dbReference type="Rhea" id="RHEA-COMP:11060"/>
        <dbReference type="Rhea" id="RHEA-COMP:11605"/>
        <dbReference type="ChEBI" id="CHEBI:15378"/>
        <dbReference type="ChEBI" id="CHEBI:30013"/>
        <dbReference type="ChEBI" id="CHEBI:30616"/>
        <dbReference type="ChEBI" id="CHEBI:61977"/>
        <dbReference type="ChEBI" id="CHEBI:456216"/>
    </reaction>
</comment>
<dbReference type="SMART" id="SM00220">
    <property type="entry name" value="S_TKc"/>
    <property type="match status" value="1"/>
</dbReference>
<evidence type="ECO:0000256" key="18">
    <source>
        <dbReference type="SAM" id="Phobius"/>
    </source>
</evidence>
<dbReference type="Pfam" id="PF01657">
    <property type="entry name" value="Stress-antifung"/>
    <property type="match status" value="2"/>
</dbReference>
<dbReference type="FunFam" id="1.10.510.10:FF:000129">
    <property type="entry name" value="cysteine-rich receptor-like protein kinase 10"/>
    <property type="match status" value="1"/>
</dbReference>
<feature type="chain" id="PRO_5035194995" description="Cysteine-rich receptor-like protein kinase 25" evidence="19">
    <location>
        <begin position="24"/>
        <end position="679"/>
    </location>
</feature>
<evidence type="ECO:0000259" key="20">
    <source>
        <dbReference type="PROSITE" id="PS50011"/>
    </source>
</evidence>
<proteinExistence type="predicted"/>
<keyword evidence="23" id="KW-1185">Reference proteome</keyword>
<keyword evidence="9 16" id="KW-0067">ATP-binding</keyword>
<comment type="catalytic activity">
    <reaction evidence="14">
        <text>L-seryl-[protein] + ATP = O-phospho-L-seryl-[protein] + ADP + H(+)</text>
        <dbReference type="Rhea" id="RHEA:17989"/>
        <dbReference type="Rhea" id="RHEA-COMP:9863"/>
        <dbReference type="Rhea" id="RHEA-COMP:11604"/>
        <dbReference type="ChEBI" id="CHEBI:15378"/>
        <dbReference type="ChEBI" id="CHEBI:29999"/>
        <dbReference type="ChEBI" id="CHEBI:30616"/>
        <dbReference type="ChEBI" id="CHEBI:83421"/>
        <dbReference type="ChEBI" id="CHEBI:456216"/>
    </reaction>
</comment>
<evidence type="ECO:0000256" key="17">
    <source>
        <dbReference type="SAM" id="MobiDB-lite"/>
    </source>
</evidence>
<evidence type="ECO:0000256" key="2">
    <source>
        <dbReference type="ARBA" id="ARBA00022527"/>
    </source>
</evidence>
<dbReference type="SUPFAM" id="SSF56112">
    <property type="entry name" value="Protein kinase-like (PK-like)"/>
    <property type="match status" value="1"/>
</dbReference>
<dbReference type="GO" id="GO:0004674">
    <property type="term" value="F:protein serine/threonine kinase activity"/>
    <property type="evidence" value="ECO:0007669"/>
    <property type="project" value="UniProtKB-KW"/>
</dbReference>
<dbReference type="EMBL" id="JAHUZN010000006">
    <property type="protein sequence ID" value="KAG8490936.1"/>
    <property type="molecule type" value="Genomic_DNA"/>
</dbReference>
<evidence type="ECO:0000256" key="8">
    <source>
        <dbReference type="ARBA" id="ARBA00022777"/>
    </source>
</evidence>
<feature type="signal peptide" evidence="19">
    <location>
        <begin position="1"/>
        <end position="23"/>
    </location>
</feature>
<dbReference type="Proteomes" id="UP000701853">
    <property type="component" value="Chromosome 6"/>
</dbReference>
<keyword evidence="11 18" id="KW-0472">Membrane</keyword>
<keyword evidence="7 16" id="KW-0547">Nucleotide-binding</keyword>
<comment type="caution">
    <text evidence="22">The sequence shown here is derived from an EMBL/GenBank/DDBJ whole genome shotgun (WGS) entry which is preliminary data.</text>
</comment>
<keyword evidence="8" id="KW-0418">Kinase</keyword>
<gene>
    <name evidence="22" type="ORF">CXB51_014704</name>
</gene>
<dbReference type="AlphaFoldDB" id="A0A8J5Z3Q4"/>
<sequence length="679" mass="76072">MPSFNLISSVLLFFYILDLAAEANPSFLYKFCYDKDTTFTTNSTYGTNLNLLLSSLTSNANRIDGFYNTTVGQQPSDRIYGLFLCRGDVTPDVCRDCVAAAARNATSLCPVEKNSVIWYDKCMLRYSNESIFSTMETWPGGTVWDNDTFTEEEDFVDIVASLVKDVASEAADAPMGAKKFATKEANLSGSQKLYSLAQCTPDISDVTCNLCLESAITEFSDCCRQKEKATRASSLLPSCNVQYGLTPFYNKTAGEVSRSKPSPLPPRDSGKGKISSQTIIYITVPTVGFLVLLSTFCYCILRRKARMKPYLLKDQKGTMAVCLIYKSKARTMNSLQYDMSTIEAATDNFSDANMIGVGGFGSVYKGTVANGKEIAVKRLSRSSKQGAEEFKNEVALAAKLQHRNLVRLLGFCVEREERMLIYEFVPNKSLDCFLFDTEKQKQLDWPTRLKIIKGTARGLLYLHTDSRLKIVHRDLKPSNILLDEDMNPKISDFGMARIVEESHNLEYTKKIHTNKYPHLSGYIAPEYALHGIFSFKSDVYSYGVLTLEIVGGKTNTSFYNPESSENLLSYAWRYWTERRPLEIMDPTLRDSYVSDEVIRCIQIGLLCVQQNPKSRPTMARIVPMLSSSAITLPAPQQPAFFLGTKTRGSTSGEEMGLDQSTRKFQCSTNDVSITEFYPQ</sequence>
<keyword evidence="12" id="KW-0675">Receptor</keyword>
<evidence type="ECO:0000256" key="19">
    <source>
        <dbReference type="SAM" id="SignalP"/>
    </source>
</evidence>
<dbReference type="InterPro" id="IPR000719">
    <property type="entry name" value="Prot_kinase_dom"/>
</dbReference>
<evidence type="ECO:0000256" key="11">
    <source>
        <dbReference type="ARBA" id="ARBA00023136"/>
    </source>
</evidence>
<dbReference type="PANTHER" id="PTHR27002:SF1050">
    <property type="entry name" value="CYSTEINE-RICH RECEPTOR-LIKE PROTEIN KINASE 5"/>
    <property type="match status" value="1"/>
</dbReference>
<dbReference type="InterPro" id="IPR011009">
    <property type="entry name" value="Kinase-like_dom_sf"/>
</dbReference>
<dbReference type="GO" id="GO:0005524">
    <property type="term" value="F:ATP binding"/>
    <property type="evidence" value="ECO:0007669"/>
    <property type="project" value="UniProtKB-UniRule"/>
</dbReference>
<dbReference type="InterPro" id="IPR017441">
    <property type="entry name" value="Protein_kinase_ATP_BS"/>
</dbReference>
<evidence type="ECO:0000256" key="6">
    <source>
        <dbReference type="ARBA" id="ARBA00022737"/>
    </source>
</evidence>
<evidence type="ECO:0000256" key="13">
    <source>
        <dbReference type="ARBA" id="ARBA00023180"/>
    </source>
</evidence>
<feature type="transmembrane region" description="Helical" evidence="18">
    <location>
        <begin position="279"/>
        <end position="301"/>
    </location>
</feature>
<dbReference type="GO" id="GO:0042742">
    <property type="term" value="P:defense response to bacterium"/>
    <property type="evidence" value="ECO:0007669"/>
    <property type="project" value="TreeGrafter"/>
</dbReference>
<dbReference type="Gene3D" id="3.30.200.20">
    <property type="entry name" value="Phosphorylase Kinase, domain 1"/>
    <property type="match status" value="1"/>
</dbReference>
<evidence type="ECO:0000313" key="22">
    <source>
        <dbReference type="EMBL" id="KAG8490936.1"/>
    </source>
</evidence>
<feature type="region of interest" description="Disordered" evidence="17">
    <location>
        <begin position="253"/>
        <end position="273"/>
    </location>
</feature>
<dbReference type="GO" id="GO:0006979">
    <property type="term" value="P:response to oxidative stress"/>
    <property type="evidence" value="ECO:0007669"/>
    <property type="project" value="UniProtKB-ARBA"/>
</dbReference>
<evidence type="ECO:0000313" key="23">
    <source>
        <dbReference type="Proteomes" id="UP000701853"/>
    </source>
</evidence>
<dbReference type="FunFam" id="3.30.430.20:FF:000003">
    <property type="entry name" value="Cysteine-rich RLK (RECEPTOR-like protein kinase) 10"/>
    <property type="match status" value="1"/>
</dbReference>
<feature type="domain" description="Protein kinase" evidence="20">
    <location>
        <begin position="349"/>
        <end position="640"/>
    </location>
</feature>
<keyword evidence="13" id="KW-0325">Glycoprotein</keyword>
<dbReference type="Pfam" id="PF07714">
    <property type="entry name" value="PK_Tyr_Ser-Thr"/>
    <property type="match status" value="1"/>
</dbReference>
<feature type="binding site" evidence="16">
    <location>
        <position position="377"/>
    </location>
    <ligand>
        <name>ATP</name>
        <dbReference type="ChEBI" id="CHEBI:30616"/>
    </ligand>
</feature>
<dbReference type="PROSITE" id="PS51473">
    <property type="entry name" value="GNK2"/>
    <property type="match status" value="2"/>
</dbReference>
<protein>
    <recommendedName>
        <fullName evidence="24">Cysteine-rich receptor-like protein kinase 25</fullName>
    </recommendedName>
</protein>
<feature type="domain" description="Gnk2-homologous" evidence="21">
    <location>
        <begin position="137"/>
        <end position="248"/>
    </location>
</feature>
<keyword evidence="3" id="KW-0808">Transferase</keyword>
<dbReference type="InterPro" id="IPR001245">
    <property type="entry name" value="Ser-Thr/Tyr_kinase_cat_dom"/>
</dbReference>
<dbReference type="PROSITE" id="PS50011">
    <property type="entry name" value="PROTEIN_KINASE_DOM"/>
    <property type="match status" value="1"/>
</dbReference>
<dbReference type="PROSITE" id="PS00107">
    <property type="entry name" value="PROTEIN_KINASE_ATP"/>
    <property type="match status" value="1"/>
</dbReference>
<evidence type="ECO:0000256" key="5">
    <source>
        <dbReference type="ARBA" id="ARBA00022729"/>
    </source>
</evidence>
<evidence type="ECO:0000256" key="10">
    <source>
        <dbReference type="ARBA" id="ARBA00022989"/>
    </source>
</evidence>
<dbReference type="PANTHER" id="PTHR27002">
    <property type="entry name" value="RECEPTOR-LIKE SERINE/THREONINE-PROTEIN KINASE SD1-8"/>
    <property type="match status" value="1"/>
</dbReference>
<keyword evidence="2" id="KW-0723">Serine/threonine-protein kinase</keyword>
<keyword evidence="4 18" id="KW-0812">Transmembrane</keyword>
<dbReference type="InterPro" id="IPR008271">
    <property type="entry name" value="Ser/Thr_kinase_AS"/>
</dbReference>
<name>A0A8J5Z3Q4_9ROSI</name>
<evidence type="ECO:0000256" key="16">
    <source>
        <dbReference type="PROSITE-ProRule" id="PRU10141"/>
    </source>
</evidence>
<dbReference type="FunFam" id="3.30.200.20:FF:000142">
    <property type="entry name" value="Cysteine-rich receptor-like protein kinase 10"/>
    <property type="match status" value="1"/>
</dbReference>
<dbReference type="PROSITE" id="PS00108">
    <property type="entry name" value="PROTEIN_KINASE_ST"/>
    <property type="match status" value="1"/>
</dbReference>
<dbReference type="Gene3D" id="1.10.510.10">
    <property type="entry name" value="Transferase(Phosphotransferase) domain 1"/>
    <property type="match status" value="1"/>
</dbReference>
<dbReference type="CDD" id="cd14066">
    <property type="entry name" value="STKc_IRAK"/>
    <property type="match status" value="1"/>
</dbReference>
<evidence type="ECO:0000256" key="7">
    <source>
        <dbReference type="ARBA" id="ARBA00022741"/>
    </source>
</evidence>
<evidence type="ECO:0000256" key="12">
    <source>
        <dbReference type="ARBA" id="ARBA00023170"/>
    </source>
</evidence>
<dbReference type="CDD" id="cd23509">
    <property type="entry name" value="Gnk2-like"/>
    <property type="match status" value="2"/>
</dbReference>